<accession>A0A1F5G4Q4</accession>
<comment type="caution">
    <text evidence="8">Lacks conserved residue(s) required for the propagation of feature annotation.</text>
</comment>
<dbReference type="GO" id="GO:0006235">
    <property type="term" value="P:dTTP biosynthetic process"/>
    <property type="evidence" value="ECO:0007669"/>
    <property type="project" value="UniProtKB-UniRule"/>
</dbReference>
<evidence type="ECO:0000256" key="2">
    <source>
        <dbReference type="ARBA" id="ARBA00022679"/>
    </source>
</evidence>
<dbReference type="EMBL" id="MFAT01000015">
    <property type="protein sequence ID" value="OGD86819.1"/>
    <property type="molecule type" value="Genomic_DNA"/>
</dbReference>
<organism evidence="10 11">
    <name type="scientific">Candidatus Curtissbacteria bacterium RBG_13_35_7</name>
    <dbReference type="NCBI Taxonomy" id="1797705"/>
    <lineage>
        <taxon>Bacteria</taxon>
        <taxon>Candidatus Curtissiibacteriota</taxon>
    </lineage>
</organism>
<dbReference type="GO" id="GO:0006233">
    <property type="term" value="P:dTDP biosynthetic process"/>
    <property type="evidence" value="ECO:0007669"/>
    <property type="project" value="InterPro"/>
</dbReference>
<comment type="caution">
    <text evidence="10">The sequence shown here is derived from an EMBL/GenBank/DDBJ whole genome shotgun (WGS) entry which is preliminary data.</text>
</comment>
<dbReference type="Gene3D" id="3.40.50.300">
    <property type="entry name" value="P-loop containing nucleotide triphosphate hydrolases"/>
    <property type="match status" value="1"/>
</dbReference>
<keyword evidence="5 8" id="KW-0418">Kinase</keyword>
<gene>
    <name evidence="8" type="primary">tmk</name>
    <name evidence="10" type="ORF">A2164_02580</name>
</gene>
<evidence type="ECO:0000256" key="5">
    <source>
        <dbReference type="ARBA" id="ARBA00022777"/>
    </source>
</evidence>
<comment type="function">
    <text evidence="8">Phosphorylation of dTMP to form dTDP in both de novo and salvage pathways of dTTP synthesis.</text>
</comment>
<dbReference type="PANTHER" id="PTHR10344">
    <property type="entry name" value="THYMIDYLATE KINASE"/>
    <property type="match status" value="1"/>
</dbReference>
<evidence type="ECO:0000259" key="9">
    <source>
        <dbReference type="Pfam" id="PF02223"/>
    </source>
</evidence>
<protein>
    <recommendedName>
        <fullName evidence="8">Thymidylate kinase</fullName>
        <ecNumber evidence="8">2.7.4.9</ecNumber>
    </recommendedName>
    <alternativeName>
        <fullName evidence="8">dTMP kinase</fullName>
    </alternativeName>
</protein>
<dbReference type="SUPFAM" id="SSF52540">
    <property type="entry name" value="P-loop containing nucleoside triphosphate hydrolases"/>
    <property type="match status" value="1"/>
</dbReference>
<name>A0A1F5G4Q4_9BACT</name>
<dbReference type="InterPro" id="IPR027417">
    <property type="entry name" value="P-loop_NTPase"/>
</dbReference>
<dbReference type="GO" id="GO:0005524">
    <property type="term" value="F:ATP binding"/>
    <property type="evidence" value="ECO:0007669"/>
    <property type="project" value="UniProtKB-UniRule"/>
</dbReference>
<feature type="domain" description="Thymidylate kinase-like" evidence="9">
    <location>
        <begin position="11"/>
        <end position="199"/>
    </location>
</feature>
<dbReference type="CDD" id="cd01672">
    <property type="entry name" value="TMPK"/>
    <property type="match status" value="1"/>
</dbReference>
<dbReference type="NCBIfam" id="TIGR00041">
    <property type="entry name" value="DTMP_kinase"/>
    <property type="match status" value="1"/>
</dbReference>
<keyword evidence="6 8" id="KW-0067">ATP-binding</keyword>
<sequence>MFTKKGKLIVFEGADGSGKATQAKLLSKYLKGKNINCAFISFPNYSSTWGKLIKRYLKGEFGDVNQVDPYLASILYAGDRLIASKKIKNWLKKGKVIVCDRYIGSNLAHQVVKLQTPNSKLQYIRWLEDFEYRQNNIPKENLVILLSVPTETSQKLMQSRKLDIHEKNIGYLKQVSGIFEKLAKEKKNWVKVECVKNNILLKSEVIHKKILSVLKSKRLI</sequence>
<dbReference type="HAMAP" id="MF_00165">
    <property type="entry name" value="Thymidylate_kinase"/>
    <property type="match status" value="1"/>
</dbReference>
<proteinExistence type="inferred from homology"/>
<evidence type="ECO:0000256" key="7">
    <source>
        <dbReference type="ARBA" id="ARBA00048743"/>
    </source>
</evidence>
<keyword evidence="2 8" id="KW-0808">Transferase</keyword>
<reference evidence="10 11" key="1">
    <citation type="journal article" date="2016" name="Nat. Commun.">
        <title>Thousands of microbial genomes shed light on interconnected biogeochemical processes in an aquifer system.</title>
        <authorList>
            <person name="Anantharaman K."/>
            <person name="Brown C.T."/>
            <person name="Hug L.A."/>
            <person name="Sharon I."/>
            <person name="Castelle C.J."/>
            <person name="Probst A.J."/>
            <person name="Thomas B.C."/>
            <person name="Singh A."/>
            <person name="Wilkins M.J."/>
            <person name="Karaoz U."/>
            <person name="Brodie E.L."/>
            <person name="Williams K.H."/>
            <person name="Hubbard S.S."/>
            <person name="Banfield J.F."/>
        </authorList>
    </citation>
    <scope>NUCLEOTIDE SEQUENCE [LARGE SCALE GENOMIC DNA]</scope>
</reference>
<evidence type="ECO:0000256" key="6">
    <source>
        <dbReference type="ARBA" id="ARBA00022840"/>
    </source>
</evidence>
<dbReference type="GO" id="GO:0005737">
    <property type="term" value="C:cytoplasm"/>
    <property type="evidence" value="ECO:0007669"/>
    <property type="project" value="TreeGrafter"/>
</dbReference>
<evidence type="ECO:0000256" key="4">
    <source>
        <dbReference type="ARBA" id="ARBA00022741"/>
    </source>
</evidence>
<evidence type="ECO:0000313" key="11">
    <source>
        <dbReference type="Proteomes" id="UP000176317"/>
    </source>
</evidence>
<keyword evidence="3 8" id="KW-0545">Nucleotide biosynthesis</keyword>
<dbReference type="InterPro" id="IPR039430">
    <property type="entry name" value="Thymidylate_kin-like_dom"/>
</dbReference>
<evidence type="ECO:0000256" key="8">
    <source>
        <dbReference type="HAMAP-Rule" id="MF_00165"/>
    </source>
</evidence>
<dbReference type="InterPro" id="IPR018094">
    <property type="entry name" value="Thymidylate_kinase"/>
</dbReference>
<comment type="catalytic activity">
    <reaction evidence="7 8">
        <text>dTMP + ATP = dTDP + ADP</text>
        <dbReference type="Rhea" id="RHEA:13517"/>
        <dbReference type="ChEBI" id="CHEBI:30616"/>
        <dbReference type="ChEBI" id="CHEBI:58369"/>
        <dbReference type="ChEBI" id="CHEBI:63528"/>
        <dbReference type="ChEBI" id="CHEBI:456216"/>
        <dbReference type="EC" id="2.7.4.9"/>
    </reaction>
</comment>
<evidence type="ECO:0000313" key="10">
    <source>
        <dbReference type="EMBL" id="OGD86819.1"/>
    </source>
</evidence>
<evidence type="ECO:0000256" key="3">
    <source>
        <dbReference type="ARBA" id="ARBA00022727"/>
    </source>
</evidence>
<dbReference type="PANTHER" id="PTHR10344:SF4">
    <property type="entry name" value="UMP-CMP KINASE 2, MITOCHONDRIAL"/>
    <property type="match status" value="1"/>
</dbReference>
<comment type="similarity">
    <text evidence="1 8">Belongs to the thymidylate kinase family.</text>
</comment>
<dbReference type="Pfam" id="PF02223">
    <property type="entry name" value="Thymidylate_kin"/>
    <property type="match status" value="1"/>
</dbReference>
<dbReference type="Proteomes" id="UP000176317">
    <property type="component" value="Unassembled WGS sequence"/>
</dbReference>
<dbReference type="GO" id="GO:0006227">
    <property type="term" value="P:dUDP biosynthetic process"/>
    <property type="evidence" value="ECO:0007669"/>
    <property type="project" value="TreeGrafter"/>
</dbReference>
<dbReference type="AlphaFoldDB" id="A0A1F5G4Q4"/>
<dbReference type="EC" id="2.7.4.9" evidence="8"/>
<keyword evidence="4 8" id="KW-0547">Nucleotide-binding</keyword>
<evidence type="ECO:0000256" key="1">
    <source>
        <dbReference type="ARBA" id="ARBA00009776"/>
    </source>
</evidence>
<dbReference type="GO" id="GO:0004798">
    <property type="term" value="F:dTMP kinase activity"/>
    <property type="evidence" value="ECO:0007669"/>
    <property type="project" value="UniProtKB-UniRule"/>
</dbReference>